<accession>A0A5J4NTP6</accession>
<protein>
    <submittedName>
        <fullName evidence="1">Uncharacterized protein</fullName>
    </submittedName>
</protein>
<dbReference type="PANTHER" id="PTHR33332">
    <property type="entry name" value="REVERSE TRANSCRIPTASE DOMAIN-CONTAINING PROTEIN"/>
    <property type="match status" value="1"/>
</dbReference>
<reference evidence="1 2" key="1">
    <citation type="journal article" date="2019" name="Gigascience">
        <title>Whole-genome sequence of the oriental lung fluke Paragonimus westermani.</title>
        <authorList>
            <person name="Oey H."/>
            <person name="Zakrzewski M."/>
            <person name="Narain K."/>
            <person name="Devi K.R."/>
            <person name="Agatsuma T."/>
            <person name="Nawaratna S."/>
            <person name="Gobert G.N."/>
            <person name="Jones M.K."/>
            <person name="Ragan M.A."/>
            <person name="McManus D.P."/>
            <person name="Krause L."/>
        </authorList>
    </citation>
    <scope>NUCLEOTIDE SEQUENCE [LARGE SCALE GENOMIC DNA]</scope>
    <source>
        <strain evidence="1 2">IND2009</strain>
    </source>
</reference>
<keyword evidence="2" id="KW-1185">Reference proteome</keyword>
<gene>
    <name evidence="1" type="ORF">DEA37_0011645</name>
</gene>
<name>A0A5J4NTP6_9TREM</name>
<evidence type="ECO:0000313" key="1">
    <source>
        <dbReference type="EMBL" id="KAA3678839.1"/>
    </source>
</evidence>
<dbReference type="EMBL" id="QNGE01000940">
    <property type="protein sequence ID" value="KAA3678839.1"/>
    <property type="molecule type" value="Genomic_DNA"/>
</dbReference>
<evidence type="ECO:0000313" key="2">
    <source>
        <dbReference type="Proteomes" id="UP000324629"/>
    </source>
</evidence>
<organism evidence="1 2">
    <name type="scientific">Paragonimus westermani</name>
    <dbReference type="NCBI Taxonomy" id="34504"/>
    <lineage>
        <taxon>Eukaryota</taxon>
        <taxon>Metazoa</taxon>
        <taxon>Spiralia</taxon>
        <taxon>Lophotrochozoa</taxon>
        <taxon>Platyhelminthes</taxon>
        <taxon>Trematoda</taxon>
        <taxon>Digenea</taxon>
        <taxon>Plagiorchiida</taxon>
        <taxon>Troglotremata</taxon>
        <taxon>Troglotrematidae</taxon>
        <taxon>Paragonimus</taxon>
    </lineage>
</organism>
<comment type="caution">
    <text evidence="1">The sequence shown here is derived from an EMBL/GenBank/DDBJ whole genome shotgun (WGS) entry which is preliminary data.</text>
</comment>
<dbReference type="Proteomes" id="UP000324629">
    <property type="component" value="Unassembled WGS sequence"/>
</dbReference>
<proteinExistence type="predicted"/>
<sequence>MTQRALPSSKPRAQQTKKSNFLWVKTSEHPSNQRNLAGVQRSQVAAPIMQAMRLHCFLPNRSYITNALISMDNLTEAEDNSLISDAIFFDFAQTFYRVPYDPLKQKLEAYGIQGELLRWIAYFIVNRIFRVKTGSDLPSPFIISVGVPKGNAFLYADDLKIWNATDPSALRVDVDAINRWSDNWSLPLNDNECAHVIRASSTVGVKIELKKDLGIWLSSNMSLAYHHVMAAKKVLAALKMTRRTFSRMDKKTFQTLYGIYIRPLLEYANQVEYTGLNKDILAIERVQRATTKVVSGLRSVTYESRLASTDLYPLERRRLRGDFILTHFLEWVS</sequence>
<dbReference type="AlphaFoldDB" id="A0A5J4NTP6"/>